<name>A0A8S1LMV5_PARPR</name>
<keyword evidence="6 7" id="KW-0472">Membrane</keyword>
<dbReference type="Pfam" id="PF01105">
    <property type="entry name" value="EMP24_GP25L"/>
    <property type="match status" value="1"/>
</dbReference>
<dbReference type="InterPro" id="IPR009038">
    <property type="entry name" value="GOLD_dom"/>
</dbReference>
<dbReference type="GO" id="GO:0016020">
    <property type="term" value="C:membrane"/>
    <property type="evidence" value="ECO:0007669"/>
    <property type="project" value="UniProtKB-SubCell"/>
</dbReference>
<evidence type="ECO:0000256" key="6">
    <source>
        <dbReference type="ARBA" id="ARBA00023136"/>
    </source>
</evidence>
<dbReference type="EMBL" id="CAJJDM010000040">
    <property type="protein sequence ID" value="CAD8067662.1"/>
    <property type="molecule type" value="Genomic_DNA"/>
</dbReference>
<sequence>MISIIFLLFGLIQSQDDNIINDINDDKQDRKDLMQEWEVMMQDFVPDDMIAFELKQGNMEILEEGIHHPTTIRGAYFISMTTKEKINFLIKDPKGNIISSKAAKKEAVFSVNITEPGDYQFLFDNERGSSDQMVTFALDIHNATYEHIKHHDLDPLMKQIQHLQNGVNDIMFETKFSQQRRESGYESMQITNQRLLYFTIFETLIIISVSVWQVYYIKSIIDNRRLI</sequence>
<feature type="transmembrane region" description="Helical" evidence="7">
    <location>
        <begin position="195"/>
        <end position="217"/>
    </location>
</feature>
<proteinExistence type="inferred from homology"/>
<protein>
    <recommendedName>
        <fullName evidence="8">GOLD domain-containing protein</fullName>
    </recommendedName>
</protein>
<dbReference type="InterPro" id="IPR015720">
    <property type="entry name" value="Emp24-like"/>
</dbReference>
<gene>
    <name evidence="9" type="ORF">PPRIM_AZ9-3.1.T0410100</name>
</gene>
<evidence type="ECO:0000256" key="4">
    <source>
        <dbReference type="ARBA" id="ARBA00022729"/>
    </source>
</evidence>
<keyword evidence="5 7" id="KW-1133">Transmembrane helix</keyword>
<evidence type="ECO:0000259" key="8">
    <source>
        <dbReference type="SMART" id="SM01190"/>
    </source>
</evidence>
<evidence type="ECO:0000313" key="10">
    <source>
        <dbReference type="Proteomes" id="UP000688137"/>
    </source>
</evidence>
<evidence type="ECO:0000256" key="3">
    <source>
        <dbReference type="ARBA" id="ARBA00022692"/>
    </source>
</evidence>
<feature type="domain" description="GOLD" evidence="8">
    <location>
        <begin position="49"/>
        <end position="222"/>
    </location>
</feature>
<keyword evidence="10" id="KW-1185">Reference proteome</keyword>
<comment type="similarity">
    <text evidence="2">Belongs to the EMP24/GP25L family.</text>
</comment>
<dbReference type="SMART" id="SM01190">
    <property type="entry name" value="EMP24_GP25L"/>
    <property type="match status" value="1"/>
</dbReference>
<dbReference type="Proteomes" id="UP000688137">
    <property type="component" value="Unassembled WGS sequence"/>
</dbReference>
<comment type="caution">
    <text evidence="9">The sequence shown here is derived from an EMBL/GenBank/DDBJ whole genome shotgun (WGS) entry which is preliminary data.</text>
</comment>
<evidence type="ECO:0000256" key="2">
    <source>
        <dbReference type="ARBA" id="ARBA00007104"/>
    </source>
</evidence>
<dbReference type="PANTHER" id="PTHR22811">
    <property type="entry name" value="TRANSMEMBRANE EMP24 DOMAIN-CONTAINING PROTEIN"/>
    <property type="match status" value="1"/>
</dbReference>
<evidence type="ECO:0000256" key="7">
    <source>
        <dbReference type="SAM" id="Phobius"/>
    </source>
</evidence>
<reference evidence="9" key="1">
    <citation type="submission" date="2021-01" db="EMBL/GenBank/DDBJ databases">
        <authorList>
            <consortium name="Genoscope - CEA"/>
            <person name="William W."/>
        </authorList>
    </citation>
    <scope>NUCLEOTIDE SEQUENCE</scope>
</reference>
<dbReference type="AlphaFoldDB" id="A0A8S1LMV5"/>
<evidence type="ECO:0000313" key="9">
    <source>
        <dbReference type="EMBL" id="CAD8067662.1"/>
    </source>
</evidence>
<evidence type="ECO:0000256" key="1">
    <source>
        <dbReference type="ARBA" id="ARBA00004479"/>
    </source>
</evidence>
<dbReference type="OMA" id="AESQTWY"/>
<accession>A0A8S1LMV5</accession>
<organism evidence="9 10">
    <name type="scientific">Paramecium primaurelia</name>
    <dbReference type="NCBI Taxonomy" id="5886"/>
    <lineage>
        <taxon>Eukaryota</taxon>
        <taxon>Sar</taxon>
        <taxon>Alveolata</taxon>
        <taxon>Ciliophora</taxon>
        <taxon>Intramacronucleata</taxon>
        <taxon>Oligohymenophorea</taxon>
        <taxon>Peniculida</taxon>
        <taxon>Parameciidae</taxon>
        <taxon>Paramecium</taxon>
    </lineage>
</organism>
<evidence type="ECO:0000256" key="5">
    <source>
        <dbReference type="ARBA" id="ARBA00022989"/>
    </source>
</evidence>
<comment type="subcellular location">
    <subcellularLocation>
        <location evidence="1">Membrane</location>
        <topology evidence="1">Single-pass type I membrane protein</topology>
    </subcellularLocation>
</comment>
<keyword evidence="4" id="KW-0732">Signal</keyword>
<keyword evidence="3 7" id="KW-0812">Transmembrane</keyword>